<sequence length="492" mass="53588">EHVKAKMIDRADVSPKNDVMDDVKLKKLAGEFQENLLMTAIRAGQGPMAEFLLDNGVNQNFSTSMMHMKETSGKNPTQRMEWYEYTCRQMAYDRDMFDIVEIIDALNGRLFPGVKPRQREPRLRRPPRSPEPSDATSEDSGDDFSSLTSAEDSDVSGEGQSSVDGEGGSRRMSGGDRRDVTRGSSVDASADTQGSGVKRTKRRMRATSGRSEGTLDGSEGEGGLSGSLRQRLQSEENMDRDSGHHSDDPGAAERDARSTERKKKKKSKGKDEEAEGEKTDAAKGPGSVGSGDAQGDQGDGSKGTARSSEQSADGATVVNDEGYETMSPSPSCIIRNQQTTQPQTVRFQEPSIPVKATKASLVLRKSTDSHMYQKIQSKYNEARPLNWRKIRSVGSYATESRLWHQTVTSLPPTVKGAWTPPELAAAPAAPAATTATMTKTSTKSDQHVVDSLHSYGSSLPATQPSRRSWQGGCLVLVDRSRTHQAKRRGRGK</sequence>
<gene>
    <name evidence="2" type="ORF">BaRGS_00026962</name>
</gene>
<feature type="compositionally biased region" description="Polar residues" evidence="1">
    <location>
        <begin position="326"/>
        <end position="344"/>
    </location>
</feature>
<proteinExistence type="predicted"/>
<feature type="compositionally biased region" description="Basic and acidic residues" evidence="1">
    <location>
        <begin position="167"/>
        <end position="181"/>
    </location>
</feature>
<evidence type="ECO:0000256" key="1">
    <source>
        <dbReference type="SAM" id="MobiDB-lite"/>
    </source>
</evidence>
<accession>A0ABD0K4F9</accession>
<feature type="compositionally biased region" description="Basic and acidic residues" evidence="1">
    <location>
        <begin position="232"/>
        <end position="259"/>
    </location>
</feature>
<dbReference type="EMBL" id="JACVVK020000256">
    <property type="protein sequence ID" value="KAK7481815.1"/>
    <property type="molecule type" value="Genomic_DNA"/>
</dbReference>
<evidence type="ECO:0000313" key="3">
    <source>
        <dbReference type="Proteomes" id="UP001519460"/>
    </source>
</evidence>
<dbReference type="Proteomes" id="UP001519460">
    <property type="component" value="Unassembled WGS sequence"/>
</dbReference>
<feature type="non-terminal residue" evidence="2">
    <location>
        <position position="1"/>
    </location>
</feature>
<protein>
    <submittedName>
        <fullName evidence="2">Uncharacterized protein</fullName>
    </submittedName>
</protein>
<feature type="region of interest" description="Disordered" evidence="1">
    <location>
        <begin position="111"/>
        <end position="344"/>
    </location>
</feature>
<name>A0ABD0K4F9_9CAEN</name>
<feature type="compositionally biased region" description="Polar residues" evidence="1">
    <location>
        <begin position="304"/>
        <end position="313"/>
    </location>
</feature>
<dbReference type="AlphaFoldDB" id="A0ABD0K4F9"/>
<reference evidence="2 3" key="1">
    <citation type="journal article" date="2023" name="Sci. Data">
        <title>Genome assembly of the Korean intertidal mud-creeper Batillaria attramentaria.</title>
        <authorList>
            <person name="Patra A.K."/>
            <person name="Ho P.T."/>
            <person name="Jun S."/>
            <person name="Lee S.J."/>
            <person name="Kim Y."/>
            <person name="Won Y.J."/>
        </authorList>
    </citation>
    <scope>NUCLEOTIDE SEQUENCE [LARGE SCALE GENOMIC DNA]</scope>
    <source>
        <strain evidence="2">Wonlab-2016</strain>
    </source>
</reference>
<keyword evidence="3" id="KW-1185">Reference proteome</keyword>
<organism evidence="2 3">
    <name type="scientific">Batillaria attramentaria</name>
    <dbReference type="NCBI Taxonomy" id="370345"/>
    <lineage>
        <taxon>Eukaryota</taxon>
        <taxon>Metazoa</taxon>
        <taxon>Spiralia</taxon>
        <taxon>Lophotrochozoa</taxon>
        <taxon>Mollusca</taxon>
        <taxon>Gastropoda</taxon>
        <taxon>Caenogastropoda</taxon>
        <taxon>Sorbeoconcha</taxon>
        <taxon>Cerithioidea</taxon>
        <taxon>Batillariidae</taxon>
        <taxon>Batillaria</taxon>
    </lineage>
</organism>
<feature type="compositionally biased region" description="Polar residues" evidence="1">
    <location>
        <begin position="182"/>
        <end position="195"/>
    </location>
</feature>
<evidence type="ECO:0000313" key="2">
    <source>
        <dbReference type="EMBL" id="KAK7481815.1"/>
    </source>
</evidence>
<comment type="caution">
    <text evidence="2">The sequence shown here is derived from an EMBL/GenBank/DDBJ whole genome shotgun (WGS) entry which is preliminary data.</text>
</comment>